<evidence type="ECO:0000256" key="3">
    <source>
        <dbReference type="ARBA" id="ARBA00004184"/>
    </source>
</evidence>
<dbReference type="PANTHER" id="PTHR23354">
    <property type="entry name" value="NUCLEOLAR PROTEIN 7/ESTROGEN RECEPTOR COACTIVATOR-RELATED"/>
    <property type="match status" value="1"/>
</dbReference>
<dbReference type="EMBL" id="CAACVS010000247">
    <property type="protein sequence ID" value="VEU39932.1"/>
    <property type="molecule type" value="Genomic_DNA"/>
</dbReference>
<dbReference type="GO" id="GO:0030659">
    <property type="term" value="C:cytoplasmic vesicle membrane"/>
    <property type="evidence" value="ECO:0007669"/>
    <property type="project" value="UniProtKB-SubCell"/>
</dbReference>
<keyword evidence="6" id="KW-0496">Mitochondrion</keyword>
<evidence type="ECO:0000256" key="1">
    <source>
        <dbReference type="ARBA" id="ARBA00004156"/>
    </source>
</evidence>
<evidence type="ECO:0000256" key="5">
    <source>
        <dbReference type="ARBA" id="ARBA00023018"/>
    </source>
</evidence>
<evidence type="ECO:0000259" key="13">
    <source>
        <dbReference type="PROSITE" id="PS51886"/>
    </source>
</evidence>
<evidence type="ECO:0000259" key="12">
    <source>
        <dbReference type="PROSITE" id="PS50086"/>
    </source>
</evidence>
<evidence type="ECO:0000313" key="15">
    <source>
        <dbReference type="Proteomes" id="UP000291116"/>
    </source>
</evidence>
<dbReference type="InterPro" id="IPR035969">
    <property type="entry name" value="Rab-GAP_TBC_sf"/>
</dbReference>
<evidence type="ECO:0000256" key="6">
    <source>
        <dbReference type="ARBA" id="ARBA00023128"/>
    </source>
</evidence>
<protein>
    <recommendedName>
        <fullName evidence="10">Oxidation resistance protein 1</fullName>
    </recommendedName>
</protein>
<keyword evidence="5" id="KW-0770">Synapse</keyword>
<feature type="region of interest" description="Disordered" evidence="11">
    <location>
        <begin position="36"/>
        <end position="85"/>
    </location>
</feature>
<keyword evidence="15" id="KW-1185">Reference proteome</keyword>
<feature type="compositionally biased region" description="Basic and acidic residues" evidence="11">
    <location>
        <begin position="624"/>
        <end position="641"/>
    </location>
</feature>
<comment type="subcellular location">
    <subcellularLocation>
        <location evidence="1">Cytoplasmic vesicle membrane</location>
    </subcellularLocation>
    <subcellularLocation>
        <location evidence="3">Endomembrane system</location>
        <topology evidence="3">Peripheral membrane protein</topology>
    </subcellularLocation>
    <subcellularLocation>
        <location evidence="2">Mitochondrion</location>
    </subcellularLocation>
    <subcellularLocation>
        <location evidence="9">Synapse</location>
    </subcellularLocation>
</comment>
<evidence type="ECO:0000313" key="14">
    <source>
        <dbReference type="EMBL" id="VEU39932.1"/>
    </source>
</evidence>
<accession>A0A448ZD12</accession>
<dbReference type="OrthoDB" id="41533at2759"/>
<evidence type="ECO:0000256" key="4">
    <source>
        <dbReference type="ARBA" id="ARBA00009540"/>
    </source>
</evidence>
<dbReference type="AlphaFoldDB" id="A0A448ZD12"/>
<comment type="similarity">
    <text evidence="4">Belongs to the OXR1 family.</text>
</comment>
<dbReference type="SMART" id="SM00584">
    <property type="entry name" value="TLDc"/>
    <property type="match status" value="1"/>
</dbReference>
<name>A0A448ZD12_9STRA</name>
<organism evidence="14 15">
    <name type="scientific">Pseudo-nitzschia multistriata</name>
    <dbReference type="NCBI Taxonomy" id="183589"/>
    <lineage>
        <taxon>Eukaryota</taxon>
        <taxon>Sar</taxon>
        <taxon>Stramenopiles</taxon>
        <taxon>Ochrophyta</taxon>
        <taxon>Bacillariophyta</taxon>
        <taxon>Bacillariophyceae</taxon>
        <taxon>Bacillariophycidae</taxon>
        <taxon>Bacillariales</taxon>
        <taxon>Bacillariaceae</taxon>
        <taxon>Pseudo-nitzschia</taxon>
    </lineage>
</organism>
<dbReference type="Gene3D" id="1.10.472.80">
    <property type="entry name" value="Ypt/Rab-GAP domain of gyp1p, domain 3"/>
    <property type="match status" value="1"/>
</dbReference>
<evidence type="ECO:0000256" key="11">
    <source>
        <dbReference type="SAM" id="MobiDB-lite"/>
    </source>
</evidence>
<dbReference type="PROSITE" id="PS51886">
    <property type="entry name" value="TLDC"/>
    <property type="match status" value="1"/>
</dbReference>
<feature type="region of interest" description="Disordered" evidence="11">
    <location>
        <begin position="624"/>
        <end position="644"/>
    </location>
</feature>
<dbReference type="Pfam" id="PF07534">
    <property type="entry name" value="TLD"/>
    <property type="match status" value="1"/>
</dbReference>
<dbReference type="Pfam" id="PF00566">
    <property type="entry name" value="RabGAP-TBC"/>
    <property type="match status" value="1"/>
</dbReference>
<evidence type="ECO:0000256" key="9">
    <source>
        <dbReference type="ARBA" id="ARBA00034103"/>
    </source>
</evidence>
<dbReference type="GO" id="GO:0005739">
    <property type="term" value="C:mitochondrion"/>
    <property type="evidence" value="ECO:0007669"/>
    <property type="project" value="UniProtKB-SubCell"/>
</dbReference>
<dbReference type="InterPro" id="IPR000195">
    <property type="entry name" value="Rab-GAP-TBC_dom"/>
</dbReference>
<keyword evidence="8" id="KW-0968">Cytoplasmic vesicle</keyword>
<reference evidence="14 15" key="1">
    <citation type="submission" date="2019-01" db="EMBL/GenBank/DDBJ databases">
        <authorList>
            <person name="Ferrante I. M."/>
        </authorList>
    </citation>
    <scope>NUCLEOTIDE SEQUENCE [LARGE SCALE GENOMIC DNA]</scope>
    <source>
        <strain evidence="14 15">B856</strain>
    </source>
</reference>
<dbReference type="PANTHER" id="PTHR23354:SF62">
    <property type="entry name" value="MUSTARD, ISOFORM V"/>
    <property type="match status" value="1"/>
</dbReference>
<dbReference type="Proteomes" id="UP000291116">
    <property type="component" value="Unassembled WGS sequence"/>
</dbReference>
<evidence type="ECO:0000256" key="8">
    <source>
        <dbReference type="ARBA" id="ARBA00023329"/>
    </source>
</evidence>
<evidence type="ECO:0000256" key="7">
    <source>
        <dbReference type="ARBA" id="ARBA00023136"/>
    </source>
</evidence>
<dbReference type="SUPFAM" id="SSF47923">
    <property type="entry name" value="Ypt/Rab-GAP domain of gyp1p"/>
    <property type="match status" value="1"/>
</dbReference>
<evidence type="ECO:0000256" key="10">
    <source>
        <dbReference type="ARBA" id="ARBA00040604"/>
    </source>
</evidence>
<feature type="domain" description="TLDc" evidence="13">
    <location>
        <begin position="524"/>
        <end position="753"/>
    </location>
</feature>
<sequence>MLSLSLVRSIQPIVFRFETRLRGVVAEGFPVAAFERTRPPLSNPAPTRSTRIPGPSLAPSEAGQNAMERSESAPGKGGDLPPGLGEMFINSTDTLRHREINQKIPEAWNDRPPLFAIAPPAQRRGFVWRKQQPSPTEAEPGDSCEDPNLLKGMIRKGIPPSLRCAVWLSNVIQSCRIDQDLSEIHKYRTLARVRAVDSMYDSLWTGDQNGSGGAGESIGGSALRQINEQDVKAMDFGNDSVWARLEEENCPGINAVKKVVFALHHSVLGGIVDFAPLVPTLVTILSGFMSEPYVFYACREMYYHSAWFLATSRSEHIAMQRAFLDVLGRLHPHTLATMKEQGVDAEYTKEIFQNFFTTIFPERMVLRLMDIYSLEGNKVLFRFGIALAVLYGKEYKEHYKYVSVEPDKWWLGLVEYCRGGRDGHGLNFEVLVKKAYGVHGKGVRKRFRFPRRPILARIIEIEEEKYREETIRRRALQEAGTGGDGEGEDEGTDTIDFYLDQIEPLGLVIPPPPTDPNRERVVPRLAKSTFIRTKLAEWLPLSLRFTKLDLVYSTSHHGRSLENVYRCLAKSRHTVFVLEPFERKDNRYLIGMYASDTWHSSSRVYGDGRCFLFRIDLEDDWKQKEGNGNEEKEMNGNEKKAIGSKSWKWHPPDMLDFGTASMSFDTDHQADGLFPDTSRLASARATAVVETFQVSTDDFLGLGGNDEGGAGLRLNEDLTKAESARADGFDNEPLLPDSGGMFEVGLVEVYQLVRQMDGVPVR</sequence>
<proteinExistence type="inferred from homology"/>
<dbReference type="PROSITE" id="PS50086">
    <property type="entry name" value="TBC_RABGAP"/>
    <property type="match status" value="1"/>
</dbReference>
<feature type="domain" description="Rab-GAP TBC" evidence="12">
    <location>
        <begin position="157"/>
        <end position="376"/>
    </location>
</feature>
<evidence type="ECO:0000256" key="2">
    <source>
        <dbReference type="ARBA" id="ARBA00004173"/>
    </source>
</evidence>
<keyword evidence="7" id="KW-0472">Membrane</keyword>
<dbReference type="GO" id="GO:0012505">
    <property type="term" value="C:endomembrane system"/>
    <property type="evidence" value="ECO:0007669"/>
    <property type="project" value="UniProtKB-SubCell"/>
</dbReference>
<dbReference type="InterPro" id="IPR006571">
    <property type="entry name" value="TLDc_dom"/>
</dbReference>
<gene>
    <name evidence="14" type="ORF">PSNMU_V1.4_AUG-EV-PASAV3_0068100</name>
</gene>